<evidence type="ECO:0008006" key="4">
    <source>
        <dbReference type="Google" id="ProtNLM"/>
    </source>
</evidence>
<dbReference type="PANTHER" id="PTHR36566">
    <property type="entry name" value="NICKEL INSERTION PROTEIN-RELATED"/>
    <property type="match status" value="1"/>
</dbReference>
<sequence>MKEKTIAVFQRIAVAEGKIHGLPPEQVHFHEVGAVDSIVDIVGGCIALEMLGKPRVLAGTVVEGFGWINCAHGRFPIPAPATLQILGARGIGVTQCEEPQELVTPTGAAMLAEFAESFGPMQGLVAEKVGFGLGTRDNKTRPNVLRAILGQSSTEAASVNDWETDTIAVLETNLDDINAELLGHFVEKAFSAGALDVFHTPIQMKKNRPGVLLTILCAATEADRFAELMLRETSAFGVRRSIAERRKLRREFVTVKTTYGEVTVKLGKLNGKVVQAAPEYESCKKLAEEQGISLKQVYEAALKHAQI</sequence>
<organism evidence="2 3">
    <name type="scientific">Pedosphaera parvula (strain Ellin514)</name>
    <dbReference type="NCBI Taxonomy" id="320771"/>
    <lineage>
        <taxon>Bacteria</taxon>
        <taxon>Pseudomonadati</taxon>
        <taxon>Verrucomicrobiota</taxon>
        <taxon>Pedosphaerae</taxon>
        <taxon>Pedosphaerales</taxon>
        <taxon>Pedosphaeraceae</taxon>
        <taxon>Pedosphaera</taxon>
    </lineage>
</organism>
<dbReference type="Pfam" id="PF01969">
    <property type="entry name" value="Ni_insertion"/>
    <property type="match status" value="1"/>
</dbReference>
<keyword evidence="3" id="KW-1185">Reference proteome</keyword>
<keyword evidence="1" id="KW-0533">Nickel</keyword>
<evidence type="ECO:0000256" key="1">
    <source>
        <dbReference type="ARBA" id="ARBA00022596"/>
    </source>
</evidence>
<name>B9XST0_PEDPL</name>
<evidence type="ECO:0000313" key="2">
    <source>
        <dbReference type="EMBL" id="EEF57097.1"/>
    </source>
</evidence>
<dbReference type="STRING" id="320771.Cflav_PD6509"/>
<dbReference type="NCBIfam" id="TIGR00299">
    <property type="entry name" value="nickel pincer cofactor biosynthesis protein LarC"/>
    <property type="match status" value="1"/>
</dbReference>
<dbReference type="InterPro" id="IPR002822">
    <property type="entry name" value="Ni_insertion"/>
</dbReference>
<accession>B9XST0</accession>
<proteinExistence type="predicted"/>
<dbReference type="PANTHER" id="PTHR36566:SF1">
    <property type="entry name" value="PYRIDINIUM-3,5-BISTHIOCARBOXYLIC ACID MONONUCLEOTIDE NICKEL INSERTION PROTEIN"/>
    <property type="match status" value="1"/>
</dbReference>
<evidence type="ECO:0000313" key="3">
    <source>
        <dbReference type="Proteomes" id="UP000003688"/>
    </source>
</evidence>
<gene>
    <name evidence="2" type="ORF">Cflav_PD6509</name>
</gene>
<comment type="caution">
    <text evidence="2">The sequence shown here is derived from an EMBL/GenBank/DDBJ whole genome shotgun (WGS) entry which is preliminary data.</text>
</comment>
<reference evidence="2 3" key="1">
    <citation type="journal article" date="2011" name="J. Bacteriol.">
        <title>Genome sequence of 'Pedosphaera parvula' Ellin514, an aerobic Verrucomicrobial isolate from pasture soil.</title>
        <authorList>
            <person name="Kant R."/>
            <person name="van Passel M.W."/>
            <person name="Sangwan P."/>
            <person name="Palva A."/>
            <person name="Lucas S."/>
            <person name="Copeland A."/>
            <person name="Lapidus A."/>
            <person name="Glavina Del Rio T."/>
            <person name="Dalin E."/>
            <person name="Tice H."/>
            <person name="Bruce D."/>
            <person name="Goodwin L."/>
            <person name="Pitluck S."/>
            <person name="Chertkov O."/>
            <person name="Larimer F.W."/>
            <person name="Land M.L."/>
            <person name="Hauser L."/>
            <person name="Brettin T.S."/>
            <person name="Detter J.C."/>
            <person name="Han S."/>
            <person name="de Vos W.M."/>
            <person name="Janssen P.H."/>
            <person name="Smidt H."/>
        </authorList>
    </citation>
    <scope>NUCLEOTIDE SEQUENCE [LARGE SCALE GENOMIC DNA]</scope>
    <source>
        <strain evidence="2 3">Ellin514</strain>
    </source>
</reference>
<dbReference type="AlphaFoldDB" id="B9XST0"/>
<dbReference type="Gene3D" id="3.30.70.1380">
    <property type="entry name" value="Transcriptional regulatory protein pf0864 domain like"/>
    <property type="match status" value="1"/>
</dbReference>
<protein>
    <recommendedName>
        <fullName evidence="4">TIGR00299 family protein</fullName>
    </recommendedName>
</protein>
<dbReference type="Proteomes" id="UP000003688">
    <property type="component" value="Unassembled WGS sequence"/>
</dbReference>
<dbReference type="EMBL" id="ABOX02000086">
    <property type="protein sequence ID" value="EEF57097.1"/>
    <property type="molecule type" value="Genomic_DNA"/>
</dbReference>
<dbReference type="Gene3D" id="3.10.20.300">
    <property type="entry name" value="mk0293 like domain"/>
    <property type="match status" value="1"/>
</dbReference>